<feature type="non-terminal residue" evidence="1">
    <location>
        <position position="1"/>
    </location>
</feature>
<evidence type="ECO:0000313" key="1">
    <source>
        <dbReference type="EMBL" id="MEQ2293106.1"/>
    </source>
</evidence>
<accession>A0ABV0YH84</accession>
<organism evidence="1 2">
    <name type="scientific">Ameca splendens</name>
    <dbReference type="NCBI Taxonomy" id="208324"/>
    <lineage>
        <taxon>Eukaryota</taxon>
        <taxon>Metazoa</taxon>
        <taxon>Chordata</taxon>
        <taxon>Craniata</taxon>
        <taxon>Vertebrata</taxon>
        <taxon>Euteleostomi</taxon>
        <taxon>Actinopterygii</taxon>
        <taxon>Neopterygii</taxon>
        <taxon>Teleostei</taxon>
        <taxon>Neoteleostei</taxon>
        <taxon>Acanthomorphata</taxon>
        <taxon>Ovalentaria</taxon>
        <taxon>Atherinomorphae</taxon>
        <taxon>Cyprinodontiformes</taxon>
        <taxon>Goodeidae</taxon>
        <taxon>Ameca</taxon>
    </lineage>
</organism>
<comment type="caution">
    <text evidence="1">The sequence shown here is derived from an EMBL/GenBank/DDBJ whole genome shotgun (WGS) entry which is preliminary data.</text>
</comment>
<reference evidence="1 2" key="1">
    <citation type="submission" date="2021-06" db="EMBL/GenBank/DDBJ databases">
        <authorList>
            <person name="Palmer J.M."/>
        </authorList>
    </citation>
    <scope>NUCLEOTIDE SEQUENCE [LARGE SCALE GENOMIC DNA]</scope>
    <source>
        <strain evidence="1 2">AS_MEX2019</strain>
        <tissue evidence="1">Muscle</tissue>
    </source>
</reference>
<proteinExistence type="predicted"/>
<dbReference type="EMBL" id="JAHRIP010031660">
    <property type="protein sequence ID" value="MEQ2293106.1"/>
    <property type="molecule type" value="Genomic_DNA"/>
</dbReference>
<gene>
    <name evidence="1" type="ORF">AMECASPLE_029759</name>
</gene>
<name>A0ABV0YH84_9TELE</name>
<protein>
    <submittedName>
        <fullName evidence="1">Uncharacterized protein</fullName>
    </submittedName>
</protein>
<evidence type="ECO:0000313" key="2">
    <source>
        <dbReference type="Proteomes" id="UP001469553"/>
    </source>
</evidence>
<keyword evidence="2" id="KW-1185">Reference proteome</keyword>
<dbReference type="Proteomes" id="UP001469553">
    <property type="component" value="Unassembled WGS sequence"/>
</dbReference>
<sequence length="60" mass="6537">KLVREAEQLQKEHVWQDGVTARPICFPRQTGDNNGTPGPPAGCHGRCYGSDGKISLFLIS</sequence>